<dbReference type="InterPro" id="IPR006597">
    <property type="entry name" value="Sel1-like"/>
</dbReference>
<dbReference type="Gene3D" id="1.25.40.10">
    <property type="entry name" value="Tetratricopeptide repeat domain"/>
    <property type="match status" value="3"/>
</dbReference>
<dbReference type="Pfam" id="PF13365">
    <property type="entry name" value="Trypsin_2"/>
    <property type="match status" value="1"/>
</dbReference>
<dbReference type="Proteomes" id="UP001164439">
    <property type="component" value="Chromosome"/>
</dbReference>
<dbReference type="Gene3D" id="2.40.10.10">
    <property type="entry name" value="Trypsin-like serine proteases"/>
    <property type="match status" value="1"/>
</dbReference>
<organism evidence="2 3">
    <name type="scientific">Streptomyces cinnabarinus</name>
    <dbReference type="NCBI Taxonomy" id="67287"/>
    <lineage>
        <taxon>Bacteria</taxon>
        <taxon>Bacillati</taxon>
        <taxon>Actinomycetota</taxon>
        <taxon>Actinomycetes</taxon>
        <taxon>Kitasatosporales</taxon>
        <taxon>Streptomycetaceae</taxon>
        <taxon>Streptomyces</taxon>
    </lineage>
</organism>
<dbReference type="SUPFAM" id="SSF81901">
    <property type="entry name" value="HCP-like"/>
    <property type="match status" value="5"/>
</dbReference>
<dbReference type="PANTHER" id="PTHR11102">
    <property type="entry name" value="SEL-1-LIKE PROTEIN"/>
    <property type="match status" value="1"/>
</dbReference>
<gene>
    <name evidence="2" type="ORF">STRCI_002458</name>
</gene>
<name>A0ABY7KEX6_9ACTN</name>
<dbReference type="InterPro" id="IPR009003">
    <property type="entry name" value="Peptidase_S1_PA"/>
</dbReference>
<reference evidence="2" key="1">
    <citation type="submission" date="2022-12" db="EMBL/GenBank/DDBJ databases">
        <authorList>
            <person name="Ruckert C."/>
            <person name="Busche T."/>
            <person name="Kalinowski J."/>
            <person name="Wittmann C."/>
        </authorList>
    </citation>
    <scope>NUCLEOTIDE SEQUENCE</scope>
    <source>
        <strain evidence="2">DSM 40467</strain>
    </source>
</reference>
<dbReference type="Pfam" id="PF13181">
    <property type="entry name" value="TPR_8"/>
    <property type="match status" value="1"/>
</dbReference>
<keyword evidence="3" id="KW-1185">Reference proteome</keyword>
<protein>
    <submittedName>
        <fullName evidence="2">Bifunctional trypsin-like peptidase domain-containing/SEL1-like repeat protein</fullName>
    </submittedName>
</protein>
<dbReference type="SMART" id="SM00028">
    <property type="entry name" value="TPR"/>
    <property type="match status" value="4"/>
</dbReference>
<dbReference type="Pfam" id="PF08238">
    <property type="entry name" value="Sel1"/>
    <property type="match status" value="16"/>
</dbReference>
<evidence type="ECO:0000256" key="1">
    <source>
        <dbReference type="SAM" id="MobiDB-lite"/>
    </source>
</evidence>
<sequence>MGSLWDDRLAEIWAPPGRQGSGVVIGMRGVLTARHVVAGGADGVLARVVRRAQQRVGGWVPMRVVWEDADWDLALLVVPDGEPQAHSWLVPASASPVLVRLGGRAEPGCESIGFPDQETQRSGPDSPRPVVRQTEQITGMLLPSGQAKAPVGTGRPLPRAWMPLDAESSTASSPAGWGGMSGSGVVLADGRLAAVVVAVDREHQHRRLYCVPLAEVLDAVPGFGSALARLNGAPVRAQARHAAAFRRALSVICLGPEGMPARLHQLDDLGAYGVKSVDLPGEPPFLNYVRRDGDHELGQALAEAARTRRMLLLAGKSGAGKSRSVAEAVRRQFPRHRLLRPVEDMLAAVTELPLDDIGSALVWLDDIERYQHGGLREMLRRLLSSGVVVVGTIRSDELAALAESHNPVGEALTDRALVRRVEWQREWSGAERTRVPQRVAHPALRQAVAMRIALGVWCVAGPQLVQRMLNSEPDDYPCRSSLLRAVLDWHRTGLTVPIPRSVAYTLVDRAYLDEPATEGELEEALHWSLAPVAVGGRRSAHSLLMADPATDTLTVNDYVQDYDGRDALPPVPRPVWEAALDVAAGDDDALSAVGWRAIGSDEQDVARRAFAPLAQAGQAEAMGIVGLLAEDPEDGTRWMRRAAETGDVYALRNFGAHLSRDQPAEARLWFERAVEAGSVSAMVDLARLLEDDDPWAAQEWFRRAAAAGDDEAMNSLGTLLYAQDPDQARELFRQAAGTGNALAMNNLGLLLDDVDEAEAESWFRKAAEDGSEEGMHNLGTVLARRGDHEGALDWLHRAAESGHTEAMRNLGIELSQHDLAAGARYWWLRAVDAGNTDAMLNLAVLAFNDGDVNDGYRSWLERGADAGSATCTFALGDLHAQLGDPEAARRCYERAADAGEPAAMAALGAMTESHEEALPWLRLAADAGDVDGMHELGRRLAGAGDHEGARAWWTRAATAGHTDAANALGHLLLAEDVQAALPWLRAAAQAGDPDAMAELAELLAVSDPEEAGEWRFRSDLYVAKDRFLEQDADPDPLRQALLTAVRDWHRTGIGRGVPKDIAFALVNDIYLDVPASTAELEDALAWAMAPVWVEGRETGFSLMYEDTDDEDTDDADIEGEPHVGGLQAVEIRDGREPPPVPDQVWHEALAACSDDPEPRRAIGWHAMEALRERVARSAFEPLAHAGDAEAMGLYGLLIGAEDPEAAREWRERAAQTRDVYGMLNYGTYLMNSGDPTTARHWLREAADAGSALAMSHLGGMLLDDDPDEARLWLRRAADAGDANAMNWLGLLASREGRRSGRDWFREAAYAGHHTAMNNLGLDVHEAGDTEGARLWFRMAAESGFDEAMRNLAMTLLDEDPPAAREWLERAAAEGNAEALYNLGVLVMDEDQDAATEYWRRAADLGDPDAMNNIGLQLRDEERFDAAQELLERAAATGNVNAMNSLGSLLSSLGRDGQARAWWERAADQGDANAMYNLGRQLLEEDPDGAVAWWQQAAEAGSQEAQAALEEG</sequence>
<dbReference type="Pfam" id="PF13374">
    <property type="entry name" value="TPR_10"/>
    <property type="match status" value="1"/>
</dbReference>
<proteinExistence type="predicted"/>
<feature type="region of interest" description="Disordered" evidence="1">
    <location>
        <begin position="109"/>
        <end position="130"/>
    </location>
</feature>
<evidence type="ECO:0000313" key="2">
    <source>
        <dbReference type="EMBL" id="WAZ21296.1"/>
    </source>
</evidence>
<dbReference type="SUPFAM" id="SSF50494">
    <property type="entry name" value="Trypsin-like serine proteases"/>
    <property type="match status" value="1"/>
</dbReference>
<evidence type="ECO:0000313" key="3">
    <source>
        <dbReference type="Proteomes" id="UP001164439"/>
    </source>
</evidence>
<dbReference type="EMBL" id="CP114413">
    <property type="protein sequence ID" value="WAZ21296.1"/>
    <property type="molecule type" value="Genomic_DNA"/>
</dbReference>
<dbReference type="PANTHER" id="PTHR11102:SF160">
    <property type="entry name" value="ERAD-ASSOCIATED E3 UBIQUITIN-PROTEIN LIGASE COMPONENT HRD3"/>
    <property type="match status" value="1"/>
</dbReference>
<dbReference type="InterPro" id="IPR050767">
    <property type="entry name" value="Sel1_AlgK"/>
</dbReference>
<dbReference type="RefSeq" id="WP_269658942.1">
    <property type="nucleotide sequence ID" value="NZ_CP114413.1"/>
</dbReference>
<dbReference type="InterPro" id="IPR019734">
    <property type="entry name" value="TPR_rpt"/>
</dbReference>
<dbReference type="InterPro" id="IPR043504">
    <property type="entry name" value="Peptidase_S1_PA_chymotrypsin"/>
</dbReference>
<dbReference type="InterPro" id="IPR011990">
    <property type="entry name" value="TPR-like_helical_dom_sf"/>
</dbReference>
<accession>A0ABY7KEX6</accession>
<dbReference type="SMART" id="SM00671">
    <property type="entry name" value="SEL1"/>
    <property type="match status" value="19"/>
</dbReference>